<evidence type="ECO:0000256" key="4">
    <source>
        <dbReference type="ARBA" id="ARBA00022692"/>
    </source>
</evidence>
<evidence type="ECO:0000256" key="1">
    <source>
        <dbReference type="ARBA" id="ARBA00004571"/>
    </source>
</evidence>
<keyword evidence="14" id="KW-1185">Reference proteome</keyword>
<dbReference type="Pfam" id="PF00593">
    <property type="entry name" value="TonB_dep_Rec_b-barrel"/>
    <property type="match status" value="1"/>
</dbReference>
<gene>
    <name evidence="13" type="ORF">NOR51B_78</name>
</gene>
<evidence type="ECO:0000256" key="6">
    <source>
        <dbReference type="ARBA" id="ARBA00023136"/>
    </source>
</evidence>
<name>B8KTE3_9GAMM</name>
<evidence type="ECO:0000259" key="12">
    <source>
        <dbReference type="Pfam" id="PF07715"/>
    </source>
</evidence>
<dbReference type="InterPro" id="IPR039426">
    <property type="entry name" value="TonB-dep_rcpt-like"/>
</dbReference>
<dbReference type="GO" id="GO:0009279">
    <property type="term" value="C:cell outer membrane"/>
    <property type="evidence" value="ECO:0007669"/>
    <property type="project" value="UniProtKB-SubCell"/>
</dbReference>
<dbReference type="InterPro" id="IPR000531">
    <property type="entry name" value="Beta-barrel_TonB"/>
</dbReference>
<proteinExistence type="inferred from homology"/>
<evidence type="ECO:0000256" key="7">
    <source>
        <dbReference type="ARBA" id="ARBA00023237"/>
    </source>
</evidence>
<comment type="similarity">
    <text evidence="8 9">Belongs to the TonB-dependent receptor family.</text>
</comment>
<sequence length="1042" mass="112563">MCSAVAWSLTLAAATSLAQPVVAQDEGADAEDAISTSLVEPAASQDEDAASEEMVVEEVVVTGSKLRRNQFNSISPVQVIGAADSVRIGIADTTQMIAESPFVSGTQLDGSVNAGSTTGAVEGVSASGPGSATVALRGLGPERTLMLVNGRRLAPSGVRGAPVAPDLNLIPSAMIDRIEILTDGASSIYGADAVAGVVNIMLRDQFEGLEIRGFGTAPEQSGGEETQFSIIGGASNDKSNFTIAAEYFNREHIFARDRTDWNNCLLDIEVDPDSGQRYQQCLDNRPDNGVFLFSQGFVYDTPGVTDIGLPGWSSNAGAADYIGRSGFNALVGTAAETPYNLQQEELDTQLQGDIERINLYATGSFQYTPQQRLYIETSYSQRTNTDIFTSEQAFPAIPAMIPMVDADDNFIIDEGTGTIAMTDNPLNPFDETALPVYSLAGLTQRRATDIDNLRFVIGSDGDLPFAQDKGWFFDVFASYEESSGSSTQAGMFEPHIRESIDTLRMGPDGVTCGLPRTAPGFGFITPRDCVPVNYFADSLWTNRGGNKRFATQAEEDFLFGNVINTTTLKQTHFSGLITGDLFEMPAGTVGLVIGAEWRENSISSANDFVRAQGLSASEASDQEGDTVGTTDIWDIYAETELPLAEWATVNLSGRYTEEKNFGNEFTYSVKGQIMPTDSLRFRSTIGTTFRAPNLREQFLADQAGVIPGDADPCVVPNVANEGQVYIPENDTRDQLVLDNCVLAGVDPTALGLQANVLIPTTQGGSSDIGAETSDSFTLGFVYTQNFTDAFELDLSVTYFDIEVEDTVEELNPEVILDRCYSDDPDLANALCDRVIRRGVNPSNNTVARVDSSFVNLGLVTSSGYDVNVRFQNRFEVANTYVDMGWSLTGTIYDELLEQIDSEAPVEDRVGEAGFPEHSWILRGDFGVGNWLATYRARLIGEFSRDAENLQDSPNLPDRSACVALGGPDDCVRANAGGSETYHDLSLSYDADGWSATAGVRNVFDNQPPQIDQGSGPSRFNHLVQAGYDLFGRRMFLNVTKRF</sequence>
<dbReference type="STRING" id="565045.NOR51B_78"/>
<keyword evidence="2 8" id="KW-0813">Transport</keyword>
<evidence type="ECO:0000313" key="14">
    <source>
        <dbReference type="Proteomes" id="UP000004699"/>
    </source>
</evidence>
<evidence type="ECO:0000259" key="11">
    <source>
        <dbReference type="Pfam" id="PF00593"/>
    </source>
</evidence>
<dbReference type="PANTHER" id="PTHR47234:SF2">
    <property type="entry name" value="TONB-DEPENDENT RECEPTOR"/>
    <property type="match status" value="1"/>
</dbReference>
<dbReference type="eggNOG" id="COG4771">
    <property type="taxonomic scope" value="Bacteria"/>
</dbReference>
<keyword evidence="6 8" id="KW-0472">Membrane</keyword>
<dbReference type="PROSITE" id="PS52016">
    <property type="entry name" value="TONB_DEPENDENT_REC_3"/>
    <property type="match status" value="1"/>
</dbReference>
<accession>B8KTE3</accession>
<keyword evidence="10" id="KW-0732">Signal</keyword>
<dbReference type="InterPro" id="IPR012910">
    <property type="entry name" value="Plug_dom"/>
</dbReference>
<keyword evidence="3 8" id="KW-1134">Transmembrane beta strand</keyword>
<evidence type="ECO:0000256" key="2">
    <source>
        <dbReference type="ARBA" id="ARBA00022448"/>
    </source>
</evidence>
<dbReference type="Gene3D" id="2.170.130.10">
    <property type="entry name" value="TonB-dependent receptor, plug domain"/>
    <property type="match status" value="1"/>
</dbReference>
<feature type="domain" description="TonB-dependent receptor-like beta-barrel" evidence="11">
    <location>
        <begin position="435"/>
        <end position="1002"/>
    </location>
</feature>
<keyword evidence="5 9" id="KW-0798">TonB box</keyword>
<comment type="subcellular location">
    <subcellularLocation>
        <location evidence="1 8">Cell outer membrane</location>
        <topology evidence="1 8">Multi-pass membrane protein</topology>
    </subcellularLocation>
</comment>
<feature type="domain" description="TonB-dependent receptor plug" evidence="12">
    <location>
        <begin position="75"/>
        <end position="197"/>
    </location>
</feature>
<evidence type="ECO:0000256" key="3">
    <source>
        <dbReference type="ARBA" id="ARBA00022452"/>
    </source>
</evidence>
<organism evidence="13 14">
    <name type="scientific">Luminiphilus syltensis NOR5-1B</name>
    <dbReference type="NCBI Taxonomy" id="565045"/>
    <lineage>
        <taxon>Bacteria</taxon>
        <taxon>Pseudomonadati</taxon>
        <taxon>Pseudomonadota</taxon>
        <taxon>Gammaproteobacteria</taxon>
        <taxon>Cellvibrionales</taxon>
        <taxon>Halieaceae</taxon>
        <taxon>Luminiphilus</taxon>
    </lineage>
</organism>
<keyword evidence="4 8" id="KW-0812">Transmembrane</keyword>
<dbReference type="InterPro" id="IPR037066">
    <property type="entry name" value="Plug_dom_sf"/>
</dbReference>
<keyword evidence="7 8" id="KW-0998">Cell outer membrane</keyword>
<evidence type="ECO:0000256" key="10">
    <source>
        <dbReference type="SAM" id="SignalP"/>
    </source>
</evidence>
<reference evidence="14" key="1">
    <citation type="journal article" date="2013" name="BMC Microbiol.">
        <title>Taxonomy and evolution of bacteriochlorophyll a-containing members of the OM60/NOR5 clade of marine gammaproteobacteria: description of Luminiphilus syltensis gen. nov., sp. nov., reclassification of Haliea rubra as Pseudohaliea rubra gen. nov., comb. nov., and emendation of Chromatocurvus halotolerans.</title>
        <authorList>
            <person name="Spring S."/>
            <person name="Riedel T."/>
            <person name="Sproer C."/>
            <person name="Yan S."/>
            <person name="Harder J."/>
            <person name="Fuchs B.M."/>
        </authorList>
    </citation>
    <scope>NUCLEOTIDE SEQUENCE [LARGE SCALE GENOMIC DNA]</scope>
    <source>
        <strain evidence="14">NOR51-B</strain>
    </source>
</reference>
<evidence type="ECO:0000256" key="9">
    <source>
        <dbReference type="RuleBase" id="RU003357"/>
    </source>
</evidence>
<dbReference type="HOGENOM" id="CLU_010745_0_0_6"/>
<keyword evidence="13" id="KW-0675">Receptor</keyword>
<dbReference type="Proteomes" id="UP000004699">
    <property type="component" value="Unassembled WGS sequence"/>
</dbReference>
<feature type="signal peptide" evidence="10">
    <location>
        <begin position="1"/>
        <end position="23"/>
    </location>
</feature>
<dbReference type="SUPFAM" id="SSF56935">
    <property type="entry name" value="Porins"/>
    <property type="match status" value="1"/>
</dbReference>
<dbReference type="PANTHER" id="PTHR47234">
    <property type="match status" value="1"/>
</dbReference>
<feature type="chain" id="PRO_5002873544" evidence="10">
    <location>
        <begin position="24"/>
        <end position="1042"/>
    </location>
</feature>
<evidence type="ECO:0000256" key="5">
    <source>
        <dbReference type="ARBA" id="ARBA00023077"/>
    </source>
</evidence>
<dbReference type="Pfam" id="PF07715">
    <property type="entry name" value="Plug"/>
    <property type="match status" value="1"/>
</dbReference>
<dbReference type="Gene3D" id="2.40.170.20">
    <property type="entry name" value="TonB-dependent receptor, beta-barrel domain"/>
    <property type="match status" value="1"/>
</dbReference>
<evidence type="ECO:0000313" key="13">
    <source>
        <dbReference type="EMBL" id="EED34141.1"/>
    </source>
</evidence>
<dbReference type="eggNOG" id="COG1629">
    <property type="taxonomic scope" value="Bacteria"/>
</dbReference>
<protein>
    <submittedName>
        <fullName evidence="13">TonB-dependent receptor, plug</fullName>
    </submittedName>
</protein>
<dbReference type="AlphaFoldDB" id="B8KTE3"/>
<dbReference type="InterPro" id="IPR036942">
    <property type="entry name" value="Beta-barrel_TonB_sf"/>
</dbReference>
<evidence type="ECO:0000256" key="8">
    <source>
        <dbReference type="PROSITE-ProRule" id="PRU01360"/>
    </source>
</evidence>
<dbReference type="EMBL" id="DS999411">
    <property type="protein sequence ID" value="EED34141.1"/>
    <property type="molecule type" value="Genomic_DNA"/>
</dbReference>